<name>A0A1W1EAX1_9ZZZZ</name>
<comment type="subcellular location">
    <subcellularLocation>
        <location evidence="1">Cell membrane</location>
        <topology evidence="1">Multi-pass membrane protein</topology>
    </subcellularLocation>
</comment>
<keyword evidence="3 6" id="KW-0812">Transmembrane</keyword>
<evidence type="ECO:0000256" key="6">
    <source>
        <dbReference type="SAM" id="Phobius"/>
    </source>
</evidence>
<dbReference type="PANTHER" id="PTHR43478:SF1">
    <property type="entry name" value="NA+_H+ ANTIPORTER NHAC-LIKE C-TERMINAL DOMAIN-CONTAINING PROTEIN"/>
    <property type="match status" value="1"/>
</dbReference>
<feature type="transmembrane region" description="Helical" evidence="6">
    <location>
        <begin position="308"/>
        <end position="333"/>
    </location>
</feature>
<feature type="transmembrane region" description="Helical" evidence="6">
    <location>
        <begin position="440"/>
        <end position="458"/>
    </location>
</feature>
<feature type="transmembrane region" description="Helical" evidence="6">
    <location>
        <begin position="196"/>
        <end position="214"/>
    </location>
</feature>
<feature type="transmembrane region" description="Helical" evidence="6">
    <location>
        <begin position="154"/>
        <end position="176"/>
    </location>
</feature>
<accession>A0A1W1EAX1</accession>
<sequence length="460" mass="48545">MEYGIISIIIPLLTIALAIITKDVIVSLMGGIFAGLLVLHGFNPLQAFKGLFDGIIAQIAQGWIAKTLLFTLFVGAIIRLLNLSGAVESFVAYIDKKAARIDSPLGAQMLAYLIGVVIFIESSITSLVAGTVAKPLCDRNDVSRAKLAYICDSTSAPICSLIPLNAWGALLLGLILTAVESKVITGDPVSLLVASIPYNFYALFTLLLVLVVIWRKWEIGPMRHAVSVVSTVSPPTVTPHTPALGPMLLPIIVMVLAVPVGLYLTGDGDIFKGSGSTSVYYATIVTLFVMYGYYLATRRLTHKRFFEGLFGGMGEMIPIAAILLLAIFIGKVIGDLGTAKYLAHILTGNISPTLMPMLIFLVAAITAFSTGTSWGTFSIMMPIALALAASMGLDIPLVIAAVISGGIFGDHASPISDTTIISSMAAGCDHVEHVRTQLPYALIGGTLAAAAFLVAGYLTV</sequence>
<feature type="transmembrane region" description="Helical" evidence="6">
    <location>
        <begin position="353"/>
        <end position="371"/>
    </location>
</feature>
<keyword evidence="5 6" id="KW-0472">Membrane</keyword>
<feature type="transmembrane region" description="Helical" evidence="6">
    <location>
        <begin position="278"/>
        <end position="296"/>
    </location>
</feature>
<evidence type="ECO:0000313" key="8">
    <source>
        <dbReference type="EMBL" id="SFV91105.1"/>
    </source>
</evidence>
<feature type="transmembrane region" description="Helical" evidence="6">
    <location>
        <begin position="110"/>
        <end position="133"/>
    </location>
</feature>
<feature type="domain" description="Na+/H+ antiporter NhaC-like C-terminal" evidence="7">
    <location>
        <begin position="159"/>
        <end position="456"/>
    </location>
</feature>
<feature type="transmembrane region" description="Helical" evidence="6">
    <location>
        <begin position="60"/>
        <end position="81"/>
    </location>
</feature>
<dbReference type="AlphaFoldDB" id="A0A1W1EAX1"/>
<reference evidence="8" key="1">
    <citation type="submission" date="2016-10" db="EMBL/GenBank/DDBJ databases">
        <authorList>
            <person name="de Groot N.N."/>
        </authorList>
    </citation>
    <scope>NUCLEOTIDE SEQUENCE</scope>
</reference>
<evidence type="ECO:0000256" key="3">
    <source>
        <dbReference type="ARBA" id="ARBA00022692"/>
    </source>
</evidence>
<keyword evidence="4 6" id="KW-1133">Transmembrane helix</keyword>
<dbReference type="EMBL" id="FPIB01000028">
    <property type="protein sequence ID" value="SFV91105.1"/>
    <property type="molecule type" value="Genomic_DNA"/>
</dbReference>
<evidence type="ECO:0000256" key="5">
    <source>
        <dbReference type="ARBA" id="ARBA00023136"/>
    </source>
</evidence>
<evidence type="ECO:0000256" key="4">
    <source>
        <dbReference type="ARBA" id="ARBA00022989"/>
    </source>
</evidence>
<feature type="transmembrane region" description="Helical" evidence="6">
    <location>
        <begin position="247"/>
        <end position="266"/>
    </location>
</feature>
<evidence type="ECO:0000259" key="7">
    <source>
        <dbReference type="Pfam" id="PF03553"/>
    </source>
</evidence>
<dbReference type="PANTHER" id="PTHR43478">
    <property type="entry name" value="NA+/H+ ANTIPORTER-RELATED"/>
    <property type="match status" value="1"/>
</dbReference>
<dbReference type="InterPro" id="IPR018461">
    <property type="entry name" value="Na/H_Antiport_NhaC-like_C"/>
</dbReference>
<keyword evidence="2" id="KW-1003">Cell membrane</keyword>
<evidence type="ECO:0000256" key="2">
    <source>
        <dbReference type="ARBA" id="ARBA00022475"/>
    </source>
</evidence>
<proteinExistence type="predicted"/>
<evidence type="ECO:0000256" key="1">
    <source>
        <dbReference type="ARBA" id="ARBA00004651"/>
    </source>
</evidence>
<gene>
    <name evidence="8" type="ORF">MNB_SV-4-157</name>
</gene>
<protein>
    <submittedName>
        <fullName evidence="8">Na+/H+ antiporter</fullName>
    </submittedName>
</protein>
<dbReference type="Pfam" id="PF03553">
    <property type="entry name" value="Na_H_antiporter"/>
    <property type="match status" value="1"/>
</dbReference>
<dbReference type="GO" id="GO:0005886">
    <property type="term" value="C:plasma membrane"/>
    <property type="evidence" value="ECO:0007669"/>
    <property type="project" value="UniProtKB-SubCell"/>
</dbReference>
<organism evidence="8">
    <name type="scientific">hydrothermal vent metagenome</name>
    <dbReference type="NCBI Taxonomy" id="652676"/>
    <lineage>
        <taxon>unclassified sequences</taxon>
        <taxon>metagenomes</taxon>
        <taxon>ecological metagenomes</taxon>
    </lineage>
</organism>
<feature type="transmembrane region" description="Helical" evidence="6">
    <location>
        <begin position="6"/>
        <end position="39"/>
    </location>
</feature>
<feature type="transmembrane region" description="Helical" evidence="6">
    <location>
        <begin position="383"/>
        <end position="408"/>
    </location>
</feature>